<keyword evidence="2" id="KW-1185">Reference proteome</keyword>
<dbReference type="Proteomes" id="UP000503037">
    <property type="component" value="Segment"/>
</dbReference>
<proteinExistence type="predicted"/>
<accession>A0A6M3YND2</accession>
<dbReference type="Pfam" id="PF18906">
    <property type="entry name" value="Phage_tube_2"/>
    <property type="match status" value="1"/>
</dbReference>
<organism evidence="1 2">
    <name type="scientific">Alteromonas phage vB_AcoS-R7M</name>
    <dbReference type="NCBI Taxonomy" id="2729541"/>
    <lineage>
        <taxon>Viruses</taxon>
        <taxon>Duplodnaviria</taxon>
        <taxon>Heunggongvirae</taxon>
        <taxon>Uroviricota</taxon>
        <taxon>Caudoviricetes</taxon>
        <taxon>Queuovirinae</taxon>
        <taxon>Amoyvirus</taxon>
        <taxon>Amoyvirus R7M</taxon>
    </lineage>
</organism>
<name>A0A6M3YND2_9CAUD</name>
<sequence>MADGSRHVLYMAPELTYGVTPTNPNLLPLRITGTTLGLARDSLQSEEIREDRQIADFRLSGDNVAGDINFELSYGTFDQLFEAVFCAEEWEADTPVAGTERLRAGITRRSLSFIRHFQDISASGYPYYRYYGCELNTMVLTISANAMVTGSFGVVGKGQELLQNLSSLGTPTIGTRTTTTPLDSFTGTLQEGGAVNGVVTELSLNLANGIAPRYVVGARQTIRPSIENSNLTGNVTVFFEDSSMVQKFINETESSLNFAMPDAAGNNIDYIIPRIKYTGGQPDISGSGPITLAMPFQALLDPTTGTNIIMDRTPN</sequence>
<dbReference type="InterPro" id="IPR044000">
    <property type="entry name" value="Phage_tube_2"/>
</dbReference>
<evidence type="ECO:0000313" key="1">
    <source>
        <dbReference type="EMBL" id="QJI53355.1"/>
    </source>
</evidence>
<gene>
    <name evidence="1" type="ORF">vBAcoSR7M_33</name>
</gene>
<evidence type="ECO:0000313" key="2">
    <source>
        <dbReference type="Proteomes" id="UP000503037"/>
    </source>
</evidence>
<reference evidence="2" key="1">
    <citation type="submission" date="2020-04" db="EMBL/GenBank/DDBJ databases">
        <authorList>
            <person name="Ma R."/>
            <person name="Lai J."/>
            <person name="Yang Y."/>
            <person name="Jiao N."/>
            <person name="Zhang R."/>
        </authorList>
    </citation>
    <scope>NUCLEOTIDE SEQUENCE [LARGE SCALE GENOMIC DNA]</scope>
</reference>
<dbReference type="EMBL" id="MT345684">
    <property type="protein sequence ID" value="QJI53355.1"/>
    <property type="molecule type" value="Genomic_DNA"/>
</dbReference>
<protein>
    <submittedName>
        <fullName evidence="1">Major tail structural protein</fullName>
    </submittedName>
</protein>